<dbReference type="InterPro" id="IPR036188">
    <property type="entry name" value="FAD/NAD-bd_sf"/>
</dbReference>
<dbReference type="SUPFAM" id="SSF51905">
    <property type="entry name" value="FAD/NAD(P)-binding domain"/>
    <property type="match status" value="1"/>
</dbReference>
<name>A0A1I6LPB2_9SPHN</name>
<evidence type="ECO:0000313" key="3">
    <source>
        <dbReference type="Proteomes" id="UP000198824"/>
    </source>
</evidence>
<organism evidence="2 3">
    <name type="scientific">Sphingomonas jatrophae</name>
    <dbReference type="NCBI Taxonomy" id="1166337"/>
    <lineage>
        <taxon>Bacteria</taxon>
        <taxon>Pseudomonadati</taxon>
        <taxon>Pseudomonadota</taxon>
        <taxon>Alphaproteobacteria</taxon>
        <taxon>Sphingomonadales</taxon>
        <taxon>Sphingomonadaceae</taxon>
        <taxon>Sphingomonas</taxon>
    </lineage>
</organism>
<reference evidence="2 3" key="1">
    <citation type="submission" date="2016-10" db="EMBL/GenBank/DDBJ databases">
        <authorList>
            <person name="de Groot N.N."/>
        </authorList>
    </citation>
    <scope>NUCLEOTIDE SEQUENCE [LARGE SCALE GENOMIC DNA]</scope>
    <source>
        <strain evidence="2 3">S5-249</strain>
    </source>
</reference>
<proteinExistence type="predicted"/>
<gene>
    <name evidence="2" type="ORF">SAMN05192580_3083</name>
</gene>
<dbReference type="STRING" id="1166337.SAMN05192580_3083"/>
<protein>
    <submittedName>
        <fullName evidence="2">Dehydrogenase (Flavoprotein)</fullName>
    </submittedName>
</protein>
<dbReference type="OrthoDB" id="5652862at2"/>
<dbReference type="InterPro" id="IPR002938">
    <property type="entry name" value="FAD-bd"/>
</dbReference>
<dbReference type="RefSeq" id="WP_093315853.1">
    <property type="nucleotide sequence ID" value="NZ_FOZG01000002.1"/>
</dbReference>
<evidence type="ECO:0000313" key="2">
    <source>
        <dbReference type="EMBL" id="SFS05316.1"/>
    </source>
</evidence>
<dbReference type="AlphaFoldDB" id="A0A1I6LPB2"/>
<dbReference type="PRINTS" id="PR00368">
    <property type="entry name" value="FADPNR"/>
</dbReference>
<dbReference type="Proteomes" id="UP000198824">
    <property type="component" value="Unassembled WGS sequence"/>
</dbReference>
<keyword evidence="3" id="KW-1185">Reference proteome</keyword>
<accession>A0A1I6LPB2</accession>
<dbReference type="PANTHER" id="PTHR42685">
    <property type="entry name" value="GERANYLGERANYL DIPHOSPHATE REDUCTASE"/>
    <property type="match status" value="1"/>
</dbReference>
<sequence>MSGPALIAGGGPAGAAAAIALARAGRPPLLLERTREAHDPVCGGFLGWDALASLARLGIDVDALGAHPIRRVRIVAGEHVAEADLPRPAAGLSRRTLDEALLTAATRAGAGVERGVTIRRAEGRTLHLADGSALSAPALFLATGKHELRGLARPARQPRSVGLRATIPAGAALTRALAGTIELHLLDGGYAGLLLQEDGRANLCLSIDPARVEAGGGPALLGALTQEAPLLVERAAGAAGWSAIAGVPYGWLARATEPGLFRLGDQAAVIASLAGDGVAIALAGAGHAAAAWLRHGPAGAPLHQRRFAARAARPLGVAGLARFLAERPALRPAAMALLGLPGALPLLARATRIGAAQ</sequence>
<dbReference type="Gene3D" id="3.50.50.60">
    <property type="entry name" value="FAD/NAD(P)-binding domain"/>
    <property type="match status" value="1"/>
</dbReference>
<dbReference type="InterPro" id="IPR050407">
    <property type="entry name" value="Geranylgeranyl_reductase"/>
</dbReference>
<dbReference type="EMBL" id="FOZG01000002">
    <property type="protein sequence ID" value="SFS05316.1"/>
    <property type="molecule type" value="Genomic_DNA"/>
</dbReference>
<dbReference type="Pfam" id="PF01494">
    <property type="entry name" value="FAD_binding_3"/>
    <property type="match status" value="1"/>
</dbReference>
<dbReference type="PANTHER" id="PTHR42685:SF22">
    <property type="entry name" value="CONDITIONED MEDIUM FACTOR RECEPTOR 1"/>
    <property type="match status" value="1"/>
</dbReference>
<evidence type="ECO:0000259" key="1">
    <source>
        <dbReference type="Pfam" id="PF01494"/>
    </source>
</evidence>
<dbReference type="GO" id="GO:0071949">
    <property type="term" value="F:FAD binding"/>
    <property type="evidence" value="ECO:0007669"/>
    <property type="project" value="InterPro"/>
</dbReference>
<feature type="domain" description="FAD-binding" evidence="1">
    <location>
        <begin position="5"/>
        <end position="118"/>
    </location>
</feature>